<dbReference type="GO" id="GO:0052657">
    <property type="term" value="F:guanine phosphoribosyltransferase activity"/>
    <property type="evidence" value="ECO:0007669"/>
    <property type="project" value="RHEA"/>
</dbReference>
<name>A0A2L1GRH0_9BACT</name>
<comment type="similarity">
    <text evidence="4 15">Belongs to the purine/pyrimidine phosphoribosyltransferase family.</text>
</comment>
<dbReference type="GO" id="GO:0006178">
    <property type="term" value="P:guanine salvage"/>
    <property type="evidence" value="ECO:0007669"/>
    <property type="project" value="TreeGrafter"/>
</dbReference>
<dbReference type="GO" id="GO:0046100">
    <property type="term" value="P:hypoxanthine metabolic process"/>
    <property type="evidence" value="ECO:0007669"/>
    <property type="project" value="TreeGrafter"/>
</dbReference>
<dbReference type="Pfam" id="PF00156">
    <property type="entry name" value="Pribosyltran"/>
    <property type="match status" value="1"/>
</dbReference>
<comment type="subcellular location">
    <subcellularLocation>
        <location evidence="2 15">Cytoplasm</location>
    </subcellularLocation>
</comment>
<dbReference type="InterPro" id="IPR029057">
    <property type="entry name" value="PRTase-like"/>
</dbReference>
<dbReference type="GO" id="GO:0000166">
    <property type="term" value="F:nucleotide binding"/>
    <property type="evidence" value="ECO:0007669"/>
    <property type="project" value="UniProtKB-KW"/>
</dbReference>
<organism evidence="17 18">
    <name type="scientific">Desulfobulbus oralis</name>
    <dbReference type="NCBI Taxonomy" id="1986146"/>
    <lineage>
        <taxon>Bacteria</taxon>
        <taxon>Pseudomonadati</taxon>
        <taxon>Thermodesulfobacteriota</taxon>
        <taxon>Desulfobulbia</taxon>
        <taxon>Desulfobulbales</taxon>
        <taxon>Desulfobulbaceae</taxon>
        <taxon>Desulfobulbus</taxon>
    </lineage>
</organism>
<dbReference type="PANTHER" id="PTHR43340:SF1">
    <property type="entry name" value="HYPOXANTHINE PHOSPHORIBOSYLTRANSFERASE"/>
    <property type="match status" value="1"/>
</dbReference>
<dbReference type="OrthoDB" id="9802824at2"/>
<dbReference type="GO" id="GO:0004422">
    <property type="term" value="F:hypoxanthine phosphoribosyltransferase activity"/>
    <property type="evidence" value="ECO:0007669"/>
    <property type="project" value="InterPro"/>
</dbReference>
<comment type="catalytic activity">
    <reaction evidence="13">
        <text>GMP + diphosphate = guanine + 5-phospho-alpha-D-ribose 1-diphosphate</text>
        <dbReference type="Rhea" id="RHEA:25424"/>
        <dbReference type="ChEBI" id="CHEBI:16235"/>
        <dbReference type="ChEBI" id="CHEBI:33019"/>
        <dbReference type="ChEBI" id="CHEBI:58017"/>
        <dbReference type="ChEBI" id="CHEBI:58115"/>
        <dbReference type="EC" id="2.4.2.8"/>
    </reaction>
    <physiologicalReaction direction="right-to-left" evidence="13">
        <dbReference type="Rhea" id="RHEA:25426"/>
    </physiologicalReaction>
</comment>
<dbReference type="KEGG" id="deo:CAY53_04385"/>
<evidence type="ECO:0000256" key="6">
    <source>
        <dbReference type="ARBA" id="ARBA00022490"/>
    </source>
</evidence>
<keyword evidence="8 15" id="KW-0808">Transferase</keyword>
<evidence type="ECO:0000313" key="18">
    <source>
        <dbReference type="Proteomes" id="UP000239867"/>
    </source>
</evidence>
<protein>
    <recommendedName>
        <fullName evidence="5 15">Hypoxanthine phosphoribosyltransferase</fullName>
        <ecNumber evidence="5 15">2.4.2.8</ecNumber>
    </recommendedName>
</protein>
<evidence type="ECO:0000256" key="3">
    <source>
        <dbReference type="ARBA" id="ARBA00004669"/>
    </source>
</evidence>
<evidence type="ECO:0000256" key="11">
    <source>
        <dbReference type="ARBA" id="ARBA00022741"/>
    </source>
</evidence>
<evidence type="ECO:0000256" key="12">
    <source>
        <dbReference type="ARBA" id="ARBA00022842"/>
    </source>
</evidence>
<comment type="pathway">
    <text evidence="3 15">Purine metabolism; IMP biosynthesis via salvage pathway; IMP from hypoxanthine: step 1/1.</text>
</comment>
<evidence type="ECO:0000313" key="17">
    <source>
        <dbReference type="EMBL" id="AVD72227.1"/>
    </source>
</evidence>
<dbReference type="GO" id="GO:0032263">
    <property type="term" value="P:GMP salvage"/>
    <property type="evidence" value="ECO:0007669"/>
    <property type="project" value="TreeGrafter"/>
</dbReference>
<evidence type="ECO:0000256" key="9">
    <source>
        <dbReference type="ARBA" id="ARBA00022723"/>
    </source>
</evidence>
<evidence type="ECO:0000259" key="16">
    <source>
        <dbReference type="Pfam" id="PF00156"/>
    </source>
</evidence>
<feature type="domain" description="Phosphoribosyltransferase" evidence="16">
    <location>
        <begin position="11"/>
        <end position="158"/>
    </location>
</feature>
<dbReference type="InterPro" id="IPR000836">
    <property type="entry name" value="PRTase_dom"/>
</dbReference>
<dbReference type="SUPFAM" id="SSF53271">
    <property type="entry name" value="PRTase-like"/>
    <property type="match status" value="1"/>
</dbReference>
<evidence type="ECO:0000256" key="5">
    <source>
        <dbReference type="ARBA" id="ARBA00011895"/>
    </source>
</evidence>
<keyword evidence="7 15" id="KW-0328">Glycosyltransferase</keyword>
<comment type="catalytic activity">
    <reaction evidence="14">
        <text>IMP + diphosphate = hypoxanthine + 5-phospho-alpha-D-ribose 1-diphosphate</text>
        <dbReference type="Rhea" id="RHEA:17973"/>
        <dbReference type="ChEBI" id="CHEBI:17368"/>
        <dbReference type="ChEBI" id="CHEBI:33019"/>
        <dbReference type="ChEBI" id="CHEBI:58017"/>
        <dbReference type="ChEBI" id="CHEBI:58053"/>
        <dbReference type="EC" id="2.4.2.8"/>
    </reaction>
    <physiologicalReaction direction="right-to-left" evidence="14">
        <dbReference type="Rhea" id="RHEA:17975"/>
    </physiologicalReaction>
</comment>
<keyword evidence="10 15" id="KW-0660">Purine salvage</keyword>
<evidence type="ECO:0000256" key="8">
    <source>
        <dbReference type="ARBA" id="ARBA00022679"/>
    </source>
</evidence>
<dbReference type="CDD" id="cd06223">
    <property type="entry name" value="PRTases_typeI"/>
    <property type="match status" value="1"/>
</dbReference>
<dbReference type="GO" id="GO:0006166">
    <property type="term" value="P:purine ribonucleoside salvage"/>
    <property type="evidence" value="ECO:0007669"/>
    <property type="project" value="UniProtKB-KW"/>
</dbReference>
<dbReference type="UniPathway" id="UPA00591">
    <property type="reaction ID" value="UER00648"/>
</dbReference>
<dbReference type="GO" id="GO:0032264">
    <property type="term" value="P:IMP salvage"/>
    <property type="evidence" value="ECO:0007669"/>
    <property type="project" value="UniProtKB-UniPathway"/>
</dbReference>
<reference evidence="17 18" key="1">
    <citation type="journal article" date="2018" name="MBio">
        <title>Insights into the evolution of host association through the isolation and characterization of a novel human periodontal pathobiont, Desulfobulbus oralis.</title>
        <authorList>
            <person name="Cross K.L."/>
            <person name="Chirania P."/>
            <person name="Xiong W."/>
            <person name="Beall C.J."/>
            <person name="Elkins J.G."/>
            <person name="Giannone R.J."/>
            <person name="Griffen A.L."/>
            <person name="Guss A.M."/>
            <person name="Hettich R.L."/>
            <person name="Joshi S.S."/>
            <person name="Mokrzan E.M."/>
            <person name="Martin R.K."/>
            <person name="Zhulin I.B."/>
            <person name="Leys E.J."/>
            <person name="Podar M."/>
        </authorList>
    </citation>
    <scope>NUCLEOTIDE SEQUENCE [LARGE SCALE GENOMIC DNA]</scope>
    <source>
        <strain evidence="17 18">ORNL</strain>
    </source>
</reference>
<keyword evidence="11 15" id="KW-0547">Nucleotide-binding</keyword>
<comment type="cofactor">
    <cofactor evidence="1 15">
        <name>Mg(2+)</name>
        <dbReference type="ChEBI" id="CHEBI:18420"/>
    </cofactor>
</comment>
<keyword evidence="9 15" id="KW-0479">Metal-binding</keyword>
<evidence type="ECO:0000256" key="10">
    <source>
        <dbReference type="ARBA" id="ARBA00022726"/>
    </source>
</evidence>
<dbReference type="AlphaFoldDB" id="A0A2L1GRH0"/>
<dbReference type="InterPro" id="IPR005904">
    <property type="entry name" value="Hxn_phspho_trans"/>
</dbReference>
<evidence type="ECO:0000256" key="4">
    <source>
        <dbReference type="ARBA" id="ARBA00008391"/>
    </source>
</evidence>
<keyword evidence="6 15" id="KW-0963">Cytoplasm</keyword>
<evidence type="ECO:0000256" key="15">
    <source>
        <dbReference type="RuleBase" id="RU364099"/>
    </source>
</evidence>
<dbReference type="InterPro" id="IPR050408">
    <property type="entry name" value="HGPRT"/>
</dbReference>
<dbReference type="Gene3D" id="3.40.50.2020">
    <property type="match status" value="1"/>
</dbReference>
<dbReference type="PANTHER" id="PTHR43340">
    <property type="entry name" value="HYPOXANTHINE-GUANINE PHOSPHORIBOSYLTRANSFERASE"/>
    <property type="match status" value="1"/>
</dbReference>
<keyword evidence="18" id="KW-1185">Reference proteome</keyword>
<evidence type="ECO:0000256" key="13">
    <source>
        <dbReference type="ARBA" id="ARBA00048811"/>
    </source>
</evidence>
<evidence type="ECO:0000256" key="1">
    <source>
        <dbReference type="ARBA" id="ARBA00001946"/>
    </source>
</evidence>
<dbReference type="Proteomes" id="UP000239867">
    <property type="component" value="Chromosome"/>
</dbReference>
<keyword evidence="12 15" id="KW-0460">Magnesium</keyword>
<proteinExistence type="inferred from homology"/>
<sequence>MPLTMQRVIEQRRLAARVTELGAQISGDYAGQELVLMVVLGGAFVFAADLCRQITIDCRIDFLRVASYGAGTESAGTIRLVQPPSHPVAGRNILLVDDIVDTGLTMAWLRHYFRGQGAASVRLCALIDKRERRRSGFEPDYVGFALDQGFLVGYGLDFAERYRNLPAIYNLQEQG</sequence>
<dbReference type="EMBL" id="CP021255">
    <property type="protein sequence ID" value="AVD72227.1"/>
    <property type="molecule type" value="Genomic_DNA"/>
</dbReference>
<dbReference type="GO" id="GO:0005829">
    <property type="term" value="C:cytosol"/>
    <property type="evidence" value="ECO:0007669"/>
    <property type="project" value="TreeGrafter"/>
</dbReference>
<evidence type="ECO:0000256" key="7">
    <source>
        <dbReference type="ARBA" id="ARBA00022676"/>
    </source>
</evidence>
<dbReference type="EC" id="2.4.2.8" evidence="5 15"/>
<dbReference type="GO" id="GO:0000287">
    <property type="term" value="F:magnesium ion binding"/>
    <property type="evidence" value="ECO:0007669"/>
    <property type="project" value="TreeGrafter"/>
</dbReference>
<accession>A0A2L1GRH0</accession>
<evidence type="ECO:0000256" key="2">
    <source>
        <dbReference type="ARBA" id="ARBA00004496"/>
    </source>
</evidence>
<gene>
    <name evidence="17" type="ORF">CAY53_04385</name>
</gene>
<dbReference type="NCBIfam" id="TIGR01203">
    <property type="entry name" value="HGPRTase"/>
    <property type="match status" value="1"/>
</dbReference>
<evidence type="ECO:0000256" key="14">
    <source>
        <dbReference type="ARBA" id="ARBA00049402"/>
    </source>
</evidence>